<keyword evidence="5" id="KW-1185">Reference proteome</keyword>
<evidence type="ECO:0000313" key="6">
    <source>
        <dbReference type="Proteomes" id="UP000254621"/>
    </source>
</evidence>
<evidence type="ECO:0000259" key="2">
    <source>
        <dbReference type="Pfam" id="PF06855"/>
    </source>
</evidence>
<evidence type="ECO:0000313" key="5">
    <source>
        <dbReference type="Proteomes" id="UP000051992"/>
    </source>
</evidence>
<protein>
    <recommendedName>
        <fullName evidence="1">UPF0346 protein IV50_GL000023</fullName>
    </recommendedName>
</protein>
<gene>
    <name evidence="4" type="primary">yozE</name>
    <name evidence="3" type="ORF">IV50_GL000023</name>
    <name evidence="4" type="ORF">NCTC13645_02675</name>
</gene>
<evidence type="ECO:0000313" key="4">
    <source>
        <dbReference type="EMBL" id="SUP61512.1"/>
    </source>
</evidence>
<dbReference type="Proteomes" id="UP000051992">
    <property type="component" value="Unassembled WGS sequence"/>
</dbReference>
<proteinExistence type="inferred from homology"/>
<sequence>MRRPFYTWLMTQRNLVAANEVQTFANGAFYDQQFPKQSSDFDEISRYLEENANYLHTVTTFDEAWSQYLASEM</sequence>
<dbReference type="SUPFAM" id="SSF140652">
    <property type="entry name" value="YozE-like"/>
    <property type="match status" value="1"/>
</dbReference>
<dbReference type="HAMAP" id="MF_01538">
    <property type="entry name" value="UPF0346"/>
    <property type="match status" value="1"/>
</dbReference>
<comment type="similarity">
    <text evidence="1">Belongs to the UPF0346 family.</text>
</comment>
<dbReference type="RefSeq" id="WP_057743318.1">
    <property type="nucleotide sequence ID" value="NZ_BJLU01000001.1"/>
</dbReference>
<evidence type="ECO:0000256" key="1">
    <source>
        <dbReference type="HAMAP-Rule" id="MF_01538"/>
    </source>
</evidence>
<accession>A0A0R2H1B1</accession>
<dbReference type="AlphaFoldDB" id="A0A0R2H1B1"/>
<evidence type="ECO:0000313" key="3">
    <source>
        <dbReference type="EMBL" id="KRN46761.1"/>
    </source>
</evidence>
<reference evidence="3 5" key="1">
    <citation type="journal article" date="2015" name="Genome Announc.">
        <title>Expanding the biotechnology potential of lactobacilli through comparative genomics of 213 strains and associated genera.</title>
        <authorList>
            <person name="Sun Z."/>
            <person name="Harris H.M."/>
            <person name="McCann A."/>
            <person name="Guo C."/>
            <person name="Argimon S."/>
            <person name="Zhang W."/>
            <person name="Yang X."/>
            <person name="Jeffery I.B."/>
            <person name="Cooney J.C."/>
            <person name="Kagawa T.F."/>
            <person name="Liu W."/>
            <person name="Song Y."/>
            <person name="Salvetti E."/>
            <person name="Wrobel A."/>
            <person name="Rasinkangas P."/>
            <person name="Parkhill J."/>
            <person name="Rea M.C."/>
            <person name="O'Sullivan O."/>
            <person name="Ritari J."/>
            <person name="Douillard F.P."/>
            <person name="Paul Ross R."/>
            <person name="Yang R."/>
            <person name="Briner A.E."/>
            <person name="Felis G.E."/>
            <person name="de Vos W.M."/>
            <person name="Barrangou R."/>
            <person name="Klaenhammer T.R."/>
            <person name="Caufield P.W."/>
            <person name="Cui Y."/>
            <person name="Zhang H."/>
            <person name="O'Toole P.W."/>
        </authorList>
    </citation>
    <scope>NUCLEOTIDE SEQUENCE [LARGE SCALE GENOMIC DNA]</scope>
    <source>
        <strain evidence="3 5">DSM 20410</strain>
    </source>
</reference>
<organism evidence="3 5">
    <name type="scientific">Weissella viridescens</name>
    <name type="common">Lactobacillus viridescens</name>
    <dbReference type="NCBI Taxonomy" id="1629"/>
    <lineage>
        <taxon>Bacteria</taxon>
        <taxon>Bacillati</taxon>
        <taxon>Bacillota</taxon>
        <taxon>Bacilli</taxon>
        <taxon>Lactobacillales</taxon>
        <taxon>Lactobacillaceae</taxon>
        <taxon>Weissella</taxon>
    </lineage>
</organism>
<dbReference type="EMBL" id="UHIV01000008">
    <property type="protein sequence ID" value="SUP61512.1"/>
    <property type="molecule type" value="Genomic_DNA"/>
</dbReference>
<dbReference type="InterPro" id="IPR036806">
    <property type="entry name" value="YozE_SAM-like_sf"/>
</dbReference>
<dbReference type="STRING" id="1629.IV50_GL000023"/>
<name>A0A0R2H1B1_WEIVI</name>
<dbReference type="InterPro" id="IPR023089">
    <property type="entry name" value="YozE_SAM-like"/>
</dbReference>
<dbReference type="Pfam" id="PF06855">
    <property type="entry name" value="YozE_SAM_like"/>
    <property type="match status" value="1"/>
</dbReference>
<dbReference type="EMBL" id="JQBM01000001">
    <property type="protein sequence ID" value="KRN46761.1"/>
    <property type="molecule type" value="Genomic_DNA"/>
</dbReference>
<dbReference type="PATRIC" id="fig|1629.5.peg.24"/>
<reference evidence="4 6" key="2">
    <citation type="submission" date="2018-06" db="EMBL/GenBank/DDBJ databases">
        <authorList>
            <consortium name="Pathogen Informatics"/>
            <person name="Doyle S."/>
        </authorList>
    </citation>
    <scope>NUCLEOTIDE SEQUENCE [LARGE SCALE GENOMIC DNA]</scope>
    <source>
        <strain evidence="4 6">NCTC13645</strain>
    </source>
</reference>
<feature type="domain" description="YozE SAM-like" evidence="2">
    <location>
        <begin position="5"/>
        <end position="69"/>
    </location>
</feature>
<dbReference type="Gene3D" id="1.10.150.260">
    <property type="entry name" value="YozE SAM-like"/>
    <property type="match status" value="1"/>
</dbReference>
<dbReference type="NCBIfam" id="NF010193">
    <property type="entry name" value="PRK13672.1"/>
    <property type="match status" value="1"/>
</dbReference>
<dbReference type="InterPro" id="IPR010673">
    <property type="entry name" value="UPF0346"/>
</dbReference>
<dbReference type="PIRSF" id="PIRSF037262">
    <property type="entry name" value="UCP037262"/>
    <property type="match status" value="1"/>
</dbReference>
<dbReference type="Proteomes" id="UP000254621">
    <property type="component" value="Unassembled WGS sequence"/>
</dbReference>
<dbReference type="OrthoDB" id="2242851at2"/>